<accession>A0ABW3JXG8</accession>
<keyword evidence="1" id="KW-0732">Signal</keyword>
<evidence type="ECO:0000313" key="2">
    <source>
        <dbReference type="EMBL" id="MFD0998519.1"/>
    </source>
</evidence>
<dbReference type="RefSeq" id="WP_377575352.1">
    <property type="nucleotide sequence ID" value="NZ_JBHTKA010000001.1"/>
</dbReference>
<dbReference type="Proteomes" id="UP001597112">
    <property type="component" value="Unassembled WGS sequence"/>
</dbReference>
<keyword evidence="3" id="KW-1185">Reference proteome</keyword>
<comment type="caution">
    <text evidence="2">The sequence shown here is derived from an EMBL/GenBank/DDBJ whole genome shotgun (WGS) entry which is preliminary data.</text>
</comment>
<proteinExistence type="predicted"/>
<evidence type="ECO:0000256" key="1">
    <source>
        <dbReference type="SAM" id="SignalP"/>
    </source>
</evidence>
<name>A0ABW3JXG8_9BACT</name>
<organism evidence="2 3">
    <name type="scientific">Ohtaekwangia kribbensis</name>
    <dbReference type="NCBI Taxonomy" id="688913"/>
    <lineage>
        <taxon>Bacteria</taxon>
        <taxon>Pseudomonadati</taxon>
        <taxon>Bacteroidota</taxon>
        <taxon>Cytophagia</taxon>
        <taxon>Cytophagales</taxon>
        <taxon>Fulvivirgaceae</taxon>
        <taxon>Ohtaekwangia</taxon>
    </lineage>
</organism>
<feature type="signal peptide" evidence="1">
    <location>
        <begin position="1"/>
        <end position="21"/>
    </location>
</feature>
<reference evidence="3" key="1">
    <citation type="journal article" date="2019" name="Int. J. Syst. Evol. Microbiol.">
        <title>The Global Catalogue of Microorganisms (GCM) 10K type strain sequencing project: providing services to taxonomists for standard genome sequencing and annotation.</title>
        <authorList>
            <consortium name="The Broad Institute Genomics Platform"/>
            <consortium name="The Broad Institute Genome Sequencing Center for Infectious Disease"/>
            <person name="Wu L."/>
            <person name="Ma J."/>
        </authorList>
    </citation>
    <scope>NUCLEOTIDE SEQUENCE [LARGE SCALE GENOMIC DNA]</scope>
    <source>
        <strain evidence="3">CCUG 58938</strain>
    </source>
</reference>
<feature type="chain" id="PRO_5047265836" evidence="1">
    <location>
        <begin position="22"/>
        <end position="113"/>
    </location>
</feature>
<gene>
    <name evidence="2" type="ORF">ACFQ21_04345</name>
</gene>
<evidence type="ECO:0000313" key="3">
    <source>
        <dbReference type="Proteomes" id="UP001597112"/>
    </source>
</evidence>
<dbReference type="EMBL" id="JBHTKA010000001">
    <property type="protein sequence ID" value="MFD0998519.1"/>
    <property type="molecule type" value="Genomic_DNA"/>
</dbReference>
<sequence length="113" mass="12450">MRISLFFIVLLSIGISFVSRAQSTCKSSVKVSSVRNGIKVNVSGSGEFSGKLIQYEGINEIVVKEFSGSNAKSFLFENLATDKSYVVKVAFHNEQDFLCRNKVSEFIDLKGGK</sequence>
<protein>
    <submittedName>
        <fullName evidence="2">Uncharacterized protein</fullName>
    </submittedName>
</protein>